<protein>
    <recommendedName>
        <fullName evidence="3">Transcription factor domain-containing protein</fullName>
    </recommendedName>
</protein>
<dbReference type="AlphaFoldDB" id="A0A8H6XX49"/>
<keyword evidence="2" id="KW-1185">Reference proteome</keyword>
<evidence type="ECO:0000313" key="2">
    <source>
        <dbReference type="Proteomes" id="UP000620124"/>
    </source>
</evidence>
<dbReference type="OrthoDB" id="2123952at2759"/>
<gene>
    <name evidence="1" type="ORF">MVEN_01286500</name>
</gene>
<sequence>MLRCDGGQPCGTCAFGRREVPCEYPDGTITTSSPLGLDRRLALPDICSSDSSEELSVSTASSAEFSMPVEFFTPDVELPDLQPFGPFSFPADTLLPHSVLPSNTMPPHPHFQVDSPIQDPQNEAEELSNVRKLFLTHRFQLGLGVPDSTLVAISQGTSDHSVLHPALLHASQLMGTALLKNNVSNEREAEQIHLTLGALQDPGPRVPRGPVASLQAVTLLSLYFFHKGNIARARALVLTGNTLAREHNLDIMSSLSEPATPVEPGRVGFLMSPTIQAETRAVVAQLVYLDASYAIILKLPSLVDPLLRTNFKKLIARPAEEEINLVRAKSAFLLYEAQQLAVEWYQQSSLADTEVAGWQRNYWDVMEWLNTHRSFLALALTKIVFCPKLHTMGLSLKVSTIVVLTGISVLLSLFSPDHPELLQRNHAAITEIVSISSAFNEEDYEHLEPILSVCWTAILGKLEEWMILGPDPGVKIHDIPTMAMIIRQKIETLQRILPCAVNS</sequence>
<proteinExistence type="predicted"/>
<reference evidence="1" key="1">
    <citation type="submission" date="2020-05" db="EMBL/GenBank/DDBJ databases">
        <title>Mycena genomes resolve the evolution of fungal bioluminescence.</title>
        <authorList>
            <person name="Tsai I.J."/>
        </authorList>
    </citation>
    <scope>NUCLEOTIDE SEQUENCE</scope>
    <source>
        <strain evidence="1">CCC161011</strain>
    </source>
</reference>
<name>A0A8H6XX49_9AGAR</name>
<dbReference type="EMBL" id="JACAZI010000010">
    <property type="protein sequence ID" value="KAF7349860.1"/>
    <property type="molecule type" value="Genomic_DNA"/>
</dbReference>
<organism evidence="1 2">
    <name type="scientific">Mycena venus</name>
    <dbReference type="NCBI Taxonomy" id="2733690"/>
    <lineage>
        <taxon>Eukaryota</taxon>
        <taxon>Fungi</taxon>
        <taxon>Dikarya</taxon>
        <taxon>Basidiomycota</taxon>
        <taxon>Agaricomycotina</taxon>
        <taxon>Agaricomycetes</taxon>
        <taxon>Agaricomycetidae</taxon>
        <taxon>Agaricales</taxon>
        <taxon>Marasmiineae</taxon>
        <taxon>Mycenaceae</taxon>
        <taxon>Mycena</taxon>
    </lineage>
</organism>
<accession>A0A8H6XX49</accession>
<dbReference type="Proteomes" id="UP000620124">
    <property type="component" value="Unassembled WGS sequence"/>
</dbReference>
<evidence type="ECO:0008006" key="3">
    <source>
        <dbReference type="Google" id="ProtNLM"/>
    </source>
</evidence>
<evidence type="ECO:0000313" key="1">
    <source>
        <dbReference type="EMBL" id="KAF7349860.1"/>
    </source>
</evidence>
<comment type="caution">
    <text evidence="1">The sequence shown here is derived from an EMBL/GenBank/DDBJ whole genome shotgun (WGS) entry which is preliminary data.</text>
</comment>